<reference evidence="3" key="2">
    <citation type="submission" date="2024-10" db="UniProtKB">
        <authorList>
            <consortium name="EnsemblProtists"/>
        </authorList>
    </citation>
    <scope>IDENTIFICATION</scope>
</reference>
<dbReference type="RefSeq" id="XP_005758618.1">
    <property type="nucleotide sequence ID" value="XM_005758561.1"/>
</dbReference>
<dbReference type="AlphaFoldDB" id="A0A0D3I4K4"/>
<dbReference type="HOGENOM" id="CLU_544502_0_0_1"/>
<keyword evidence="1" id="KW-0812">Transmembrane</keyword>
<feature type="domain" description="Pyrrolo-quinoline quinone repeat" evidence="2">
    <location>
        <begin position="226"/>
        <end position="499"/>
    </location>
</feature>
<dbReference type="SMART" id="SM00564">
    <property type="entry name" value="PQQ"/>
    <property type="match status" value="4"/>
</dbReference>
<dbReference type="PANTHER" id="PTHR34512">
    <property type="entry name" value="CELL SURFACE PROTEIN"/>
    <property type="match status" value="1"/>
</dbReference>
<dbReference type="Pfam" id="PF13360">
    <property type="entry name" value="PQQ_2"/>
    <property type="match status" value="1"/>
</dbReference>
<sequence>MASQPTEQSLLRPGKEDDKTRTYFRTHTVALGIAAFFGLGIAAFLVVGGILTFLPRNSTKVMWSGKNGDAMRSGHSSAFSGPTSLAKAAWTYQYPGLPYLADDYESPLVDADGNVFVGEAVGTVLKLSANGAVLWRKDLGAGGLATPALDYSDAHGKLLLYITPLVGGRMLALDASSGAVVLNVTYGRGTTGQGDGWSVGAAAGVVVVSGLAADAPMVRGMVSTPSVFALNASTGAPVWGFSAFEGPASLSNGSYGPYNFLPIIVVDDKPRPSLLYETADGAVVKHDLWRGDVLWRLAPPLGGDNQTTTTAGCAMASEPVGRRMLVCVSNVGYSSQIMSALSLELNGVIRAIDVASGHVVWQTYTEFFGEAAPAIAHGRVYVGLLGFSTSNVMTPGHKGNMTALNASTGAILWQTPTHENPTMGAASCVPDTFNNAAVGADGTVYFGWWGGYVYAVDGKTGTILSSFQTQSGIQGAPAIGDGVVYFSTCEHLYAFKKDTPP</sequence>
<keyword evidence="1" id="KW-1133">Transmembrane helix</keyword>
<dbReference type="KEGG" id="ehx:EMIHUDRAFT_219547"/>
<dbReference type="Proteomes" id="UP000013827">
    <property type="component" value="Unassembled WGS sequence"/>
</dbReference>
<dbReference type="InterPro" id="IPR018391">
    <property type="entry name" value="PQQ_b-propeller_rpt"/>
</dbReference>
<dbReference type="OMA" id="DEIYTHS"/>
<proteinExistence type="predicted"/>
<dbReference type="Gene3D" id="2.130.10.10">
    <property type="entry name" value="YVTN repeat-like/Quinoprotein amine dehydrogenase"/>
    <property type="match status" value="1"/>
</dbReference>
<evidence type="ECO:0000313" key="3">
    <source>
        <dbReference type="EnsemblProtists" id="EOD06189"/>
    </source>
</evidence>
<organism evidence="3 4">
    <name type="scientific">Emiliania huxleyi (strain CCMP1516)</name>
    <dbReference type="NCBI Taxonomy" id="280463"/>
    <lineage>
        <taxon>Eukaryota</taxon>
        <taxon>Haptista</taxon>
        <taxon>Haptophyta</taxon>
        <taxon>Prymnesiophyceae</taxon>
        <taxon>Isochrysidales</taxon>
        <taxon>Noelaerhabdaceae</taxon>
        <taxon>Emiliania</taxon>
    </lineage>
</organism>
<name>A0A0D3I4K4_EMIH1</name>
<dbReference type="SUPFAM" id="SSF50998">
    <property type="entry name" value="Quinoprotein alcohol dehydrogenase-like"/>
    <property type="match status" value="2"/>
</dbReference>
<keyword evidence="4" id="KW-1185">Reference proteome</keyword>
<dbReference type="PANTHER" id="PTHR34512:SF30">
    <property type="entry name" value="OUTER MEMBRANE PROTEIN ASSEMBLY FACTOR BAMB"/>
    <property type="match status" value="1"/>
</dbReference>
<dbReference type="InterPro" id="IPR011047">
    <property type="entry name" value="Quinoprotein_ADH-like_sf"/>
</dbReference>
<dbReference type="Gene3D" id="2.40.10.480">
    <property type="match status" value="2"/>
</dbReference>
<reference evidence="4" key="1">
    <citation type="journal article" date="2013" name="Nature">
        <title>Pan genome of the phytoplankton Emiliania underpins its global distribution.</title>
        <authorList>
            <person name="Read B.A."/>
            <person name="Kegel J."/>
            <person name="Klute M.J."/>
            <person name="Kuo A."/>
            <person name="Lefebvre S.C."/>
            <person name="Maumus F."/>
            <person name="Mayer C."/>
            <person name="Miller J."/>
            <person name="Monier A."/>
            <person name="Salamov A."/>
            <person name="Young J."/>
            <person name="Aguilar M."/>
            <person name="Claverie J.M."/>
            <person name="Frickenhaus S."/>
            <person name="Gonzalez K."/>
            <person name="Herman E.K."/>
            <person name="Lin Y.C."/>
            <person name="Napier J."/>
            <person name="Ogata H."/>
            <person name="Sarno A.F."/>
            <person name="Shmutz J."/>
            <person name="Schroeder D."/>
            <person name="de Vargas C."/>
            <person name="Verret F."/>
            <person name="von Dassow P."/>
            <person name="Valentin K."/>
            <person name="Van de Peer Y."/>
            <person name="Wheeler G."/>
            <person name="Dacks J.B."/>
            <person name="Delwiche C.F."/>
            <person name="Dyhrman S.T."/>
            <person name="Glockner G."/>
            <person name="John U."/>
            <person name="Richards T."/>
            <person name="Worden A.Z."/>
            <person name="Zhang X."/>
            <person name="Grigoriev I.V."/>
            <person name="Allen A.E."/>
            <person name="Bidle K."/>
            <person name="Borodovsky M."/>
            <person name="Bowler C."/>
            <person name="Brownlee C."/>
            <person name="Cock J.M."/>
            <person name="Elias M."/>
            <person name="Gladyshev V.N."/>
            <person name="Groth M."/>
            <person name="Guda C."/>
            <person name="Hadaegh A."/>
            <person name="Iglesias-Rodriguez M.D."/>
            <person name="Jenkins J."/>
            <person name="Jones B.M."/>
            <person name="Lawson T."/>
            <person name="Leese F."/>
            <person name="Lindquist E."/>
            <person name="Lobanov A."/>
            <person name="Lomsadze A."/>
            <person name="Malik S.B."/>
            <person name="Marsh M.E."/>
            <person name="Mackinder L."/>
            <person name="Mock T."/>
            <person name="Mueller-Roeber B."/>
            <person name="Pagarete A."/>
            <person name="Parker M."/>
            <person name="Probert I."/>
            <person name="Quesneville H."/>
            <person name="Raines C."/>
            <person name="Rensing S.A."/>
            <person name="Riano-Pachon D.M."/>
            <person name="Richier S."/>
            <person name="Rokitta S."/>
            <person name="Shiraiwa Y."/>
            <person name="Soanes D.M."/>
            <person name="van der Giezen M."/>
            <person name="Wahlund T.M."/>
            <person name="Williams B."/>
            <person name="Wilson W."/>
            <person name="Wolfe G."/>
            <person name="Wurch L.L."/>
        </authorList>
    </citation>
    <scope>NUCLEOTIDE SEQUENCE</scope>
</reference>
<protein>
    <recommendedName>
        <fullName evidence="2">Pyrrolo-quinoline quinone repeat domain-containing protein</fullName>
    </recommendedName>
</protein>
<dbReference type="PaxDb" id="2903-EOD06189"/>
<dbReference type="InterPro" id="IPR015943">
    <property type="entry name" value="WD40/YVTN_repeat-like_dom_sf"/>
</dbReference>
<feature type="transmembrane region" description="Helical" evidence="1">
    <location>
        <begin position="29"/>
        <end position="54"/>
    </location>
</feature>
<evidence type="ECO:0000256" key="1">
    <source>
        <dbReference type="SAM" id="Phobius"/>
    </source>
</evidence>
<keyword evidence="1" id="KW-0472">Membrane</keyword>
<dbReference type="GeneID" id="17252313"/>
<dbReference type="InterPro" id="IPR002372">
    <property type="entry name" value="PQQ_rpt_dom"/>
</dbReference>
<dbReference type="EnsemblProtists" id="EOD06189">
    <property type="protein sequence ID" value="EOD06189"/>
    <property type="gene ID" value="EMIHUDRAFT_219547"/>
</dbReference>
<evidence type="ECO:0000259" key="2">
    <source>
        <dbReference type="Pfam" id="PF13360"/>
    </source>
</evidence>
<evidence type="ECO:0000313" key="4">
    <source>
        <dbReference type="Proteomes" id="UP000013827"/>
    </source>
</evidence>
<accession>A0A0D3I4K4</accession>